<keyword evidence="2" id="KW-1185">Reference proteome</keyword>
<proteinExistence type="predicted"/>
<dbReference type="RefSeq" id="WP_112782394.1">
    <property type="nucleotide sequence ID" value="NZ_CP030041.1"/>
</dbReference>
<dbReference type="AlphaFoldDB" id="A0A2Z4IEV3"/>
<dbReference type="Proteomes" id="UP000248688">
    <property type="component" value="Chromosome"/>
</dbReference>
<accession>A0A2Z4IEV3</accession>
<protein>
    <submittedName>
        <fullName evidence="1">Uncharacterized protein</fullName>
    </submittedName>
</protein>
<dbReference type="KEGG" id="est:DN752_01830"/>
<gene>
    <name evidence="1" type="ORF">DN752_01830</name>
</gene>
<dbReference type="EMBL" id="CP030041">
    <property type="protein sequence ID" value="AWW28973.1"/>
    <property type="molecule type" value="Genomic_DNA"/>
</dbReference>
<evidence type="ECO:0000313" key="2">
    <source>
        <dbReference type="Proteomes" id="UP000248688"/>
    </source>
</evidence>
<sequence>MALYLFNISADAPDLRPFYMPEDLTINDQESIVELIMETILGFEGVFAEYDDPDTDDEGSTFDLSVFVVFEQSNALVEPFLELIRRRSFYISKALVRGFGQLEGPPPKGYLFF</sequence>
<evidence type="ECO:0000313" key="1">
    <source>
        <dbReference type="EMBL" id="AWW28973.1"/>
    </source>
</evidence>
<reference evidence="1 2" key="1">
    <citation type="submission" date="2018-06" db="EMBL/GenBank/DDBJ databases">
        <title>Echinicola strongylocentroti sp. nov., isolated from a sea urchin Strongylocentrotus intermedius.</title>
        <authorList>
            <person name="Bae S.S."/>
        </authorList>
    </citation>
    <scope>NUCLEOTIDE SEQUENCE [LARGE SCALE GENOMIC DNA]</scope>
    <source>
        <strain evidence="1 2">MEBiC08714</strain>
    </source>
</reference>
<dbReference type="OrthoDB" id="827641at2"/>
<name>A0A2Z4IEV3_9BACT</name>
<organism evidence="1 2">
    <name type="scientific">Echinicola strongylocentroti</name>
    <dbReference type="NCBI Taxonomy" id="1795355"/>
    <lineage>
        <taxon>Bacteria</taxon>
        <taxon>Pseudomonadati</taxon>
        <taxon>Bacteroidota</taxon>
        <taxon>Cytophagia</taxon>
        <taxon>Cytophagales</taxon>
        <taxon>Cyclobacteriaceae</taxon>
        <taxon>Echinicola</taxon>
    </lineage>
</organism>